<dbReference type="AlphaFoldDB" id="A0A835I774"/>
<evidence type="ECO:0000256" key="1">
    <source>
        <dbReference type="SAM" id="MobiDB-lite"/>
    </source>
</evidence>
<evidence type="ECO:0000313" key="3">
    <source>
        <dbReference type="Proteomes" id="UP000631114"/>
    </source>
</evidence>
<name>A0A835I774_9MAGN</name>
<feature type="region of interest" description="Disordered" evidence="1">
    <location>
        <begin position="1"/>
        <end position="25"/>
    </location>
</feature>
<protein>
    <submittedName>
        <fullName evidence="2">Uncharacterized protein</fullName>
    </submittedName>
</protein>
<proteinExistence type="predicted"/>
<sequence length="139" mass="16200">MFVKSGLESMVNPSGNYEPKTSDLSKNLTDTMRGYKLHDDTEKIFFKPSRKNALPPLYFKSPYSNNKVDKGLRFYREKMRRESVNLNNNSSGRRSTFGKSVYERRPVYKLQFGKDFILEPSDEREVVQGLMAALECPWK</sequence>
<gene>
    <name evidence="2" type="ORF">IFM89_032071</name>
</gene>
<accession>A0A835I774</accession>
<keyword evidence="3" id="KW-1185">Reference proteome</keyword>
<dbReference type="Proteomes" id="UP000631114">
    <property type="component" value="Unassembled WGS sequence"/>
</dbReference>
<reference evidence="2 3" key="1">
    <citation type="submission" date="2020-10" db="EMBL/GenBank/DDBJ databases">
        <title>The Coptis chinensis genome and diversification of protoberbering-type alkaloids.</title>
        <authorList>
            <person name="Wang B."/>
            <person name="Shu S."/>
            <person name="Song C."/>
            <person name="Liu Y."/>
        </authorList>
    </citation>
    <scope>NUCLEOTIDE SEQUENCE [LARGE SCALE GENOMIC DNA]</scope>
    <source>
        <strain evidence="2">HL-2020</strain>
        <tissue evidence="2">Leaf</tissue>
    </source>
</reference>
<organism evidence="2 3">
    <name type="scientific">Coptis chinensis</name>
    <dbReference type="NCBI Taxonomy" id="261450"/>
    <lineage>
        <taxon>Eukaryota</taxon>
        <taxon>Viridiplantae</taxon>
        <taxon>Streptophyta</taxon>
        <taxon>Embryophyta</taxon>
        <taxon>Tracheophyta</taxon>
        <taxon>Spermatophyta</taxon>
        <taxon>Magnoliopsida</taxon>
        <taxon>Ranunculales</taxon>
        <taxon>Ranunculaceae</taxon>
        <taxon>Coptidoideae</taxon>
        <taxon>Coptis</taxon>
    </lineage>
</organism>
<comment type="caution">
    <text evidence="2">The sequence shown here is derived from an EMBL/GenBank/DDBJ whole genome shotgun (WGS) entry which is preliminary data.</text>
</comment>
<dbReference type="EMBL" id="JADFTS010000004">
    <property type="protein sequence ID" value="KAF9611402.1"/>
    <property type="molecule type" value="Genomic_DNA"/>
</dbReference>
<evidence type="ECO:0000313" key="2">
    <source>
        <dbReference type="EMBL" id="KAF9611402.1"/>
    </source>
</evidence>